<dbReference type="Gene3D" id="3.40.50.720">
    <property type="entry name" value="NAD(P)-binding Rossmann-like Domain"/>
    <property type="match status" value="1"/>
</dbReference>
<evidence type="ECO:0000256" key="1">
    <source>
        <dbReference type="ARBA" id="ARBA00023002"/>
    </source>
</evidence>
<dbReference type="InterPro" id="IPR050812">
    <property type="entry name" value="Preph/Arog_dehydrog"/>
</dbReference>
<dbReference type="InterPro" id="IPR046825">
    <property type="entry name" value="PDH_C"/>
</dbReference>
<dbReference type="Proteomes" id="UP000184020">
    <property type="component" value="Unassembled WGS sequence"/>
</dbReference>
<organism evidence="3 4">
    <name type="scientific">Flavobacterium micromati</name>
    <dbReference type="NCBI Taxonomy" id="229205"/>
    <lineage>
        <taxon>Bacteria</taxon>
        <taxon>Pseudomonadati</taxon>
        <taxon>Bacteroidota</taxon>
        <taxon>Flavobacteriia</taxon>
        <taxon>Flavobacteriales</taxon>
        <taxon>Flavobacteriaceae</taxon>
        <taxon>Flavobacterium</taxon>
    </lineage>
</organism>
<keyword evidence="1" id="KW-0560">Oxidoreductase</keyword>
<protein>
    <submittedName>
        <fullName evidence="3">Prephenate dehydrogenase</fullName>
    </submittedName>
</protein>
<dbReference type="PROSITE" id="PS51176">
    <property type="entry name" value="PDH_ADH"/>
    <property type="match status" value="1"/>
</dbReference>
<dbReference type="InterPro" id="IPR036291">
    <property type="entry name" value="NAD(P)-bd_dom_sf"/>
</dbReference>
<dbReference type="GO" id="GO:0008977">
    <property type="term" value="F:prephenate dehydrogenase (NAD+) activity"/>
    <property type="evidence" value="ECO:0007669"/>
    <property type="project" value="InterPro"/>
</dbReference>
<dbReference type="Gene3D" id="1.10.3660.10">
    <property type="entry name" value="6-phosphogluconate dehydrogenase C-terminal like domain"/>
    <property type="match status" value="1"/>
</dbReference>
<dbReference type="RefSeq" id="WP_084118250.1">
    <property type="nucleotide sequence ID" value="NZ_FQWF01000001.1"/>
</dbReference>
<dbReference type="GO" id="GO:0070403">
    <property type="term" value="F:NAD+ binding"/>
    <property type="evidence" value="ECO:0007669"/>
    <property type="project" value="InterPro"/>
</dbReference>
<dbReference type="PANTHER" id="PTHR21363:SF0">
    <property type="entry name" value="PREPHENATE DEHYDROGENASE [NADP(+)]"/>
    <property type="match status" value="1"/>
</dbReference>
<dbReference type="GO" id="GO:0004665">
    <property type="term" value="F:prephenate dehydrogenase (NADP+) activity"/>
    <property type="evidence" value="ECO:0007669"/>
    <property type="project" value="InterPro"/>
</dbReference>
<proteinExistence type="predicted"/>
<evidence type="ECO:0000313" key="3">
    <source>
        <dbReference type="EMBL" id="SHF88468.1"/>
    </source>
</evidence>
<feature type="domain" description="Prephenate/arogenate dehydrogenase" evidence="2">
    <location>
        <begin position="22"/>
        <end position="307"/>
    </location>
</feature>
<dbReference type="SUPFAM" id="SSF51735">
    <property type="entry name" value="NAD(P)-binding Rossmann-fold domains"/>
    <property type="match status" value="1"/>
</dbReference>
<gene>
    <name evidence="3" type="ORF">SAMN05444372_10132</name>
</gene>
<dbReference type="PANTHER" id="PTHR21363">
    <property type="entry name" value="PREPHENATE DEHYDROGENASE"/>
    <property type="match status" value="1"/>
</dbReference>
<dbReference type="Pfam" id="PF20463">
    <property type="entry name" value="PDH_C"/>
    <property type="match status" value="1"/>
</dbReference>
<dbReference type="EMBL" id="FQWF01000001">
    <property type="protein sequence ID" value="SHF88468.1"/>
    <property type="molecule type" value="Genomic_DNA"/>
</dbReference>
<accession>A0A1M5FAM9</accession>
<dbReference type="InterPro" id="IPR046826">
    <property type="entry name" value="PDH_N"/>
</dbReference>
<keyword evidence="4" id="KW-1185">Reference proteome</keyword>
<evidence type="ECO:0000259" key="2">
    <source>
        <dbReference type="PROSITE" id="PS51176"/>
    </source>
</evidence>
<dbReference type="GO" id="GO:0006571">
    <property type="term" value="P:tyrosine biosynthetic process"/>
    <property type="evidence" value="ECO:0007669"/>
    <property type="project" value="InterPro"/>
</dbReference>
<dbReference type="NCBIfam" id="NF006307">
    <property type="entry name" value="PRK08507.1"/>
    <property type="match status" value="1"/>
</dbReference>
<dbReference type="STRING" id="229205.SAMN05444372_10132"/>
<evidence type="ECO:0000313" key="4">
    <source>
        <dbReference type="Proteomes" id="UP000184020"/>
    </source>
</evidence>
<dbReference type="InterPro" id="IPR008927">
    <property type="entry name" value="6-PGluconate_DH-like_C_sf"/>
</dbReference>
<sequence length="314" mass="34732">MIESNLNKFQVPASFPLERVGERIFVIGIGLIGGSMVLDIKSLRPEATIFGIDSNESHLDEAIALGVIDAGSTFDDLANADFVIVSVPVDAALTVLPKVLDAIGDQTIVFEVGSTKIPICEAVSNHPRRRNFIATHPIAGTEFSGPSAAITGLFQGKTNIICEVERTSFKLQEKALDLFKQMGMRIRYMDPKSHDKHIAYVSHLSHISAFMLGKTVIEKEKHEQDIFDMAGSGFESTVRLAKSSPAMWTPIFKQNRKQVVKTLEEYISNLTQFKDLLVNEDYDAIFEEMESVNRIKEILNGMSPSTLKAEAVNK</sequence>
<dbReference type="AlphaFoldDB" id="A0A1M5FAM9"/>
<name>A0A1M5FAM9_9FLAO</name>
<reference evidence="4" key="1">
    <citation type="submission" date="2016-11" db="EMBL/GenBank/DDBJ databases">
        <authorList>
            <person name="Varghese N."/>
            <person name="Submissions S."/>
        </authorList>
    </citation>
    <scope>NUCLEOTIDE SEQUENCE [LARGE SCALE GENOMIC DNA]</scope>
    <source>
        <strain evidence="4">DSM 17659</strain>
    </source>
</reference>
<dbReference type="OrthoDB" id="9802008at2"/>
<dbReference type="InterPro" id="IPR003099">
    <property type="entry name" value="Prephen_DH"/>
</dbReference>
<dbReference type="Pfam" id="PF02153">
    <property type="entry name" value="PDH_N"/>
    <property type="match status" value="1"/>
</dbReference>
<dbReference type="SUPFAM" id="SSF48179">
    <property type="entry name" value="6-phosphogluconate dehydrogenase C-terminal domain-like"/>
    <property type="match status" value="1"/>
</dbReference>